<reference evidence="4 5" key="1">
    <citation type="submission" date="2024-05" db="EMBL/GenBank/DDBJ databases">
        <title>A draft genome resource for the thread blight pathogen Marasmius tenuissimus strain MS-2.</title>
        <authorList>
            <person name="Yulfo-Soto G.E."/>
            <person name="Baruah I.K."/>
            <person name="Amoako-Attah I."/>
            <person name="Bukari Y."/>
            <person name="Meinhardt L.W."/>
            <person name="Bailey B.A."/>
            <person name="Cohen S.P."/>
        </authorList>
    </citation>
    <scope>NUCLEOTIDE SEQUENCE [LARGE SCALE GENOMIC DNA]</scope>
    <source>
        <strain evidence="4 5">MS-2</strain>
    </source>
</reference>
<dbReference type="Pfam" id="PF02469">
    <property type="entry name" value="Fasciclin"/>
    <property type="match status" value="1"/>
</dbReference>
<dbReference type="SMART" id="SM00554">
    <property type="entry name" value="FAS1"/>
    <property type="match status" value="1"/>
</dbReference>
<dbReference type="PANTHER" id="PTHR28156">
    <property type="entry name" value="FAS1 DOMAIN-CONTAINING PROTEIN YDR262W"/>
    <property type="match status" value="1"/>
</dbReference>
<protein>
    <recommendedName>
        <fullName evidence="3">FAS1 domain-containing protein</fullName>
    </recommendedName>
</protein>
<organism evidence="4 5">
    <name type="scientific">Marasmius tenuissimus</name>
    <dbReference type="NCBI Taxonomy" id="585030"/>
    <lineage>
        <taxon>Eukaryota</taxon>
        <taxon>Fungi</taxon>
        <taxon>Dikarya</taxon>
        <taxon>Basidiomycota</taxon>
        <taxon>Agaricomycotina</taxon>
        <taxon>Agaricomycetes</taxon>
        <taxon>Agaricomycetidae</taxon>
        <taxon>Agaricales</taxon>
        <taxon>Marasmiineae</taxon>
        <taxon>Marasmiaceae</taxon>
        <taxon>Marasmius</taxon>
    </lineage>
</organism>
<name>A0ABR3AFQ8_9AGAR</name>
<dbReference type="InterPro" id="IPR000782">
    <property type="entry name" value="FAS1_domain"/>
</dbReference>
<evidence type="ECO:0000313" key="5">
    <source>
        <dbReference type="Proteomes" id="UP001437256"/>
    </source>
</evidence>
<sequence>MRIPFIALSLLPFAAAIFEPIDRQPKPAAARRHQQIPMMEPETTPQINSAGPTLADLLTIDSSTSIFYSYARELELSKLLNEESAGLTLLAPTNKAVMALARKPHQSTETRDETVISEEEFDKMAKRNVERWVSAHIIAEPLEKLEMRSYTTLLEGKSVTFSDSEDTKSESVAWQKVIVEDGIRIKDMKKAANGVIYVIDGTITVE</sequence>
<evidence type="ECO:0000256" key="1">
    <source>
        <dbReference type="ARBA" id="ARBA00022729"/>
    </source>
</evidence>
<dbReference type="EMBL" id="JBBXMP010000001">
    <property type="protein sequence ID" value="KAL0072568.1"/>
    <property type="molecule type" value="Genomic_DNA"/>
</dbReference>
<dbReference type="InterPro" id="IPR036378">
    <property type="entry name" value="FAS1_dom_sf"/>
</dbReference>
<dbReference type="PROSITE" id="PS50213">
    <property type="entry name" value="FAS1"/>
    <property type="match status" value="1"/>
</dbReference>
<dbReference type="InterPro" id="IPR040200">
    <property type="entry name" value="Mug57-like"/>
</dbReference>
<feature type="signal peptide" evidence="2">
    <location>
        <begin position="1"/>
        <end position="16"/>
    </location>
</feature>
<feature type="chain" id="PRO_5045791171" description="FAS1 domain-containing protein" evidence="2">
    <location>
        <begin position="17"/>
        <end position="206"/>
    </location>
</feature>
<dbReference type="PANTHER" id="PTHR28156:SF1">
    <property type="entry name" value="FAS1 DOMAIN-CONTAINING PROTEIN YDR262W"/>
    <property type="match status" value="1"/>
</dbReference>
<proteinExistence type="predicted"/>
<dbReference type="Gene3D" id="2.30.180.10">
    <property type="entry name" value="FAS1 domain"/>
    <property type="match status" value="1"/>
</dbReference>
<feature type="domain" description="FAS1" evidence="3">
    <location>
        <begin position="51"/>
        <end position="203"/>
    </location>
</feature>
<keyword evidence="1 2" id="KW-0732">Signal</keyword>
<gene>
    <name evidence="4" type="ORF">AAF712_000331</name>
</gene>
<evidence type="ECO:0000259" key="3">
    <source>
        <dbReference type="PROSITE" id="PS50213"/>
    </source>
</evidence>
<evidence type="ECO:0000256" key="2">
    <source>
        <dbReference type="SAM" id="SignalP"/>
    </source>
</evidence>
<dbReference type="SUPFAM" id="SSF82153">
    <property type="entry name" value="FAS1 domain"/>
    <property type="match status" value="1"/>
</dbReference>
<accession>A0ABR3AFQ8</accession>
<keyword evidence="5" id="KW-1185">Reference proteome</keyword>
<evidence type="ECO:0000313" key="4">
    <source>
        <dbReference type="EMBL" id="KAL0072568.1"/>
    </source>
</evidence>
<dbReference type="Proteomes" id="UP001437256">
    <property type="component" value="Unassembled WGS sequence"/>
</dbReference>
<comment type="caution">
    <text evidence="4">The sequence shown here is derived from an EMBL/GenBank/DDBJ whole genome shotgun (WGS) entry which is preliminary data.</text>
</comment>